<dbReference type="STRING" id="77166.J3JVF4"/>
<reference evidence="7" key="1">
    <citation type="journal article" date="2012" name="Insect Biochem. Mol. Biol.">
        <title>Transcriptome and full-length cDNA resources for the mountain pine beetle, Dendroctonus ponderosae Hopkins, a major insect pest of pine forests.</title>
        <authorList>
            <person name="Keeling C.I."/>
            <person name="Henderson H."/>
            <person name="Li M."/>
            <person name="Yuen M."/>
            <person name="Clark E.L."/>
            <person name="Fraser J.D."/>
            <person name="Huber D.P."/>
            <person name="Liao N.Y."/>
            <person name="Roderick Docking T."/>
            <person name="Birol I."/>
            <person name="Chan S.K."/>
            <person name="Taylor G.A."/>
            <person name="Palmquist D."/>
            <person name="Jones S.J."/>
            <person name="Bohlmann J."/>
        </authorList>
    </citation>
    <scope>NUCLEOTIDE SEQUENCE</scope>
    <source>
        <tissue evidence="7">Whole larvae</tissue>
    </source>
</reference>
<comment type="subcellular location">
    <subcellularLocation>
        <location evidence="1">Nucleus</location>
        <location evidence="1">Nucleolus</location>
    </subcellularLocation>
</comment>
<dbReference type="Proteomes" id="UP000030742">
    <property type="component" value="Unassembled WGS sequence"/>
</dbReference>
<evidence type="ECO:0000256" key="1">
    <source>
        <dbReference type="ARBA" id="ARBA00004604"/>
    </source>
</evidence>
<dbReference type="KEGG" id="dpa:109542473"/>
<dbReference type="AlphaFoldDB" id="J3JVF4"/>
<dbReference type="SMART" id="SM00360">
    <property type="entry name" value="RRM"/>
    <property type="match status" value="1"/>
</dbReference>
<name>J3JVF4_DENPD</name>
<evidence type="ECO:0000256" key="3">
    <source>
        <dbReference type="ARBA" id="ARBA00023242"/>
    </source>
</evidence>
<gene>
    <name evidence="8" type="ORF">D910_10585</name>
</gene>
<evidence type="ECO:0000256" key="2">
    <source>
        <dbReference type="ARBA" id="ARBA00022884"/>
    </source>
</evidence>
<organism evidence="7">
    <name type="scientific">Dendroctonus ponderosae</name>
    <name type="common">Mountain pine beetle</name>
    <dbReference type="NCBI Taxonomy" id="77166"/>
    <lineage>
        <taxon>Eukaryota</taxon>
        <taxon>Metazoa</taxon>
        <taxon>Ecdysozoa</taxon>
        <taxon>Arthropoda</taxon>
        <taxon>Hexapoda</taxon>
        <taxon>Insecta</taxon>
        <taxon>Pterygota</taxon>
        <taxon>Neoptera</taxon>
        <taxon>Endopterygota</taxon>
        <taxon>Coleoptera</taxon>
        <taxon>Polyphaga</taxon>
        <taxon>Cucujiformia</taxon>
        <taxon>Curculionidae</taxon>
        <taxon>Scolytinae</taxon>
        <taxon>Dendroctonus</taxon>
    </lineage>
</organism>
<sequence length="241" mass="27244">MKKTKSTTSPIPKKATKTGAKNKQSRATSDADIAQPQDEQKLPETIALDLNAQKKVSKQTVSIKKQLKAGTITIKESRKILQQKAEEQRGLVYIGHIPHGFYEEEMKKYFKQFGKVTNVKVCRSRITGNSKGFGYIEFKDAEVAQIAADTMNNYLMFKKRIVTEYVPYEKRPKGLFHGKSSTKEYTSVRTRRGKQKFSRNKQLDEETALKKTKASVKKFESKVKKLASLGIKCTVVPVTAS</sequence>
<dbReference type="OrthoDB" id="21467at2759"/>
<dbReference type="InterPro" id="IPR035979">
    <property type="entry name" value="RBD_domain_sf"/>
</dbReference>
<dbReference type="EMBL" id="BT127222">
    <property type="protein sequence ID" value="AEE62184.1"/>
    <property type="molecule type" value="mRNA"/>
</dbReference>
<evidence type="ECO:0000259" key="6">
    <source>
        <dbReference type="PROSITE" id="PS50102"/>
    </source>
</evidence>
<evidence type="ECO:0000256" key="5">
    <source>
        <dbReference type="SAM" id="MobiDB-lite"/>
    </source>
</evidence>
<feature type="compositionally biased region" description="Low complexity" evidence="5">
    <location>
        <begin position="1"/>
        <end position="13"/>
    </location>
</feature>
<dbReference type="GO" id="GO:0005730">
    <property type="term" value="C:nucleolus"/>
    <property type="evidence" value="ECO:0007669"/>
    <property type="project" value="UniProtKB-SubCell"/>
</dbReference>
<reference evidence="8 9" key="2">
    <citation type="journal article" date="2013" name="Genome Biol.">
        <title>Draft genome of the mountain pine beetle, Dendroctonus ponderosae Hopkins, a major forest pest.</title>
        <authorList>
            <person name="Keeling C.I."/>
            <person name="Yuen M.M."/>
            <person name="Liao N.Y."/>
            <person name="Docking T.R."/>
            <person name="Chan S.K."/>
            <person name="Taylor G.A."/>
            <person name="Palmquist D.L."/>
            <person name="Jackman S.D."/>
            <person name="Nguyen A."/>
            <person name="Li M."/>
            <person name="Henderson H."/>
            <person name="Janes J.K."/>
            <person name="Zhao Y."/>
            <person name="Pandoh P."/>
            <person name="Moore R."/>
            <person name="Sperling F.A."/>
            <person name="Huber D.P."/>
            <person name="Birol I."/>
            <person name="Jones S.J."/>
            <person name="Bohlmann J."/>
        </authorList>
    </citation>
    <scope>NUCLEOTIDE SEQUENCE</scope>
</reference>
<evidence type="ECO:0000313" key="8">
    <source>
        <dbReference type="EMBL" id="ERL93289.1"/>
    </source>
</evidence>
<dbReference type="HOGENOM" id="CLU_025741_3_2_1"/>
<dbReference type="SUPFAM" id="SSF54928">
    <property type="entry name" value="RNA-binding domain, RBD"/>
    <property type="match status" value="1"/>
</dbReference>
<dbReference type="InterPro" id="IPR012677">
    <property type="entry name" value="Nucleotide-bd_a/b_plait_sf"/>
</dbReference>
<dbReference type="InterPro" id="IPR000504">
    <property type="entry name" value="RRM_dom"/>
</dbReference>
<dbReference type="EMBL" id="KB632352">
    <property type="protein sequence ID" value="ERL93289.1"/>
    <property type="molecule type" value="Genomic_DNA"/>
</dbReference>
<dbReference type="CDD" id="cd12307">
    <property type="entry name" value="RRM_NIFK_like"/>
    <property type="match status" value="1"/>
</dbReference>
<dbReference type="GO" id="GO:0003723">
    <property type="term" value="F:RNA binding"/>
    <property type="evidence" value="ECO:0007669"/>
    <property type="project" value="UniProtKB-UniRule"/>
</dbReference>
<proteinExistence type="evidence at transcript level"/>
<dbReference type="PROSITE" id="PS50102">
    <property type="entry name" value="RRM"/>
    <property type="match status" value="1"/>
</dbReference>
<dbReference type="PANTHER" id="PTHR46754">
    <property type="entry name" value="MKI67 FHA DOMAIN-INTERACTING NUCLEOLAR PHOSPHOPROTEIN"/>
    <property type="match status" value="1"/>
</dbReference>
<keyword evidence="3" id="KW-0539">Nucleus</keyword>
<feature type="region of interest" description="Disordered" evidence="5">
    <location>
        <begin position="182"/>
        <end position="202"/>
    </location>
</feature>
<keyword evidence="2 4" id="KW-0694">RNA-binding</keyword>
<protein>
    <recommendedName>
        <fullName evidence="6">RRM domain-containing protein</fullName>
    </recommendedName>
</protein>
<accession>J3JVF4</accession>
<evidence type="ECO:0000313" key="9">
    <source>
        <dbReference type="Proteomes" id="UP000030742"/>
    </source>
</evidence>
<dbReference type="Gene3D" id="3.30.70.330">
    <property type="match status" value="1"/>
</dbReference>
<dbReference type="Pfam" id="PF00076">
    <property type="entry name" value="RRM_1"/>
    <property type="match status" value="1"/>
</dbReference>
<feature type="compositionally biased region" description="Polar residues" evidence="5">
    <location>
        <begin position="19"/>
        <end position="28"/>
    </location>
</feature>
<feature type="region of interest" description="Disordered" evidence="5">
    <location>
        <begin position="1"/>
        <end position="42"/>
    </location>
</feature>
<feature type="compositionally biased region" description="Basic residues" evidence="5">
    <location>
        <begin position="189"/>
        <end position="199"/>
    </location>
</feature>
<evidence type="ECO:0000256" key="4">
    <source>
        <dbReference type="PROSITE-ProRule" id="PRU00176"/>
    </source>
</evidence>
<evidence type="ECO:0000313" key="7">
    <source>
        <dbReference type="EMBL" id="AEE62184.1"/>
    </source>
</evidence>
<feature type="domain" description="RRM" evidence="6">
    <location>
        <begin position="90"/>
        <end position="168"/>
    </location>
</feature>